<sequence>MNLSFRQLQTFVQVMRTGSVSEAGRALGRTQPAVSAMIAGLEREVGFQLFERERGRLVPKPEAHYFLEEAEFLLERLTRSTRTLQDIGNLEKGKLRIACNPAASSFFMPRVLANFLRDKPDIEASLMMRSSPVVTDWIASQQYDIGFAETPEPRRTIISEVFALPGVCAVPKDDPLARKKVITPADLDGKPMAMLFDDHSISEQTRKAFNEAGARLNKRFELRTFLPALQLVSEGLCYTICEGLSAISHQESFGDRNSLVFRPFKPECFLNMSLLTPANRPLSLLVKSFAEVLRAEIKALVERAAGLRDLP</sequence>
<dbReference type="PANTHER" id="PTHR30427">
    <property type="entry name" value="TRANSCRIPTIONAL ACTIVATOR PROTEIN LYSR"/>
    <property type="match status" value="1"/>
</dbReference>
<dbReference type="EMBL" id="CP019630">
    <property type="protein sequence ID" value="AQQ07202.1"/>
    <property type="molecule type" value="Genomic_DNA"/>
</dbReference>
<comment type="similarity">
    <text evidence="1">Belongs to the LysR transcriptional regulatory family.</text>
</comment>
<keyword evidence="4" id="KW-0804">Transcription</keyword>
<dbReference type="SUPFAM" id="SSF53850">
    <property type="entry name" value="Periplasmic binding protein-like II"/>
    <property type="match status" value="1"/>
</dbReference>
<dbReference type="InterPro" id="IPR036390">
    <property type="entry name" value="WH_DNA-bd_sf"/>
</dbReference>
<evidence type="ECO:0000313" key="7">
    <source>
        <dbReference type="Proteomes" id="UP000188174"/>
    </source>
</evidence>
<dbReference type="InterPro" id="IPR036388">
    <property type="entry name" value="WH-like_DNA-bd_sf"/>
</dbReference>
<keyword evidence="3" id="KW-0238">DNA-binding</keyword>
<feature type="domain" description="HTH lysR-type" evidence="5">
    <location>
        <begin position="1"/>
        <end position="60"/>
    </location>
</feature>
<dbReference type="Pfam" id="PF00126">
    <property type="entry name" value="HTH_1"/>
    <property type="match status" value="1"/>
</dbReference>
<dbReference type="Pfam" id="PF03466">
    <property type="entry name" value="LysR_substrate"/>
    <property type="match status" value="1"/>
</dbReference>
<proteinExistence type="inferred from homology"/>
<organism evidence="6 7">
    <name type="scientific">Roseibium algicola</name>
    <dbReference type="NCBI Taxonomy" id="2857014"/>
    <lineage>
        <taxon>Bacteria</taxon>
        <taxon>Pseudomonadati</taxon>
        <taxon>Pseudomonadota</taxon>
        <taxon>Alphaproteobacteria</taxon>
        <taxon>Hyphomicrobiales</taxon>
        <taxon>Stappiaceae</taxon>
        <taxon>Roseibium</taxon>
    </lineage>
</organism>
<reference evidence="6 7" key="1">
    <citation type="submission" date="2017-02" db="EMBL/GenBank/DDBJ databases">
        <authorList>
            <person name="Jeong S."/>
        </authorList>
    </citation>
    <scope>NUCLEOTIDE SEQUENCE [LARGE SCALE GENOMIC DNA]</scope>
    <source>
        <strain evidence="6 7">RMAR6-6</strain>
    </source>
</reference>
<dbReference type="Proteomes" id="UP000188174">
    <property type="component" value="Chromosome"/>
</dbReference>
<evidence type="ECO:0000313" key="6">
    <source>
        <dbReference type="EMBL" id="AQQ07202.1"/>
    </source>
</evidence>
<dbReference type="PANTHER" id="PTHR30427:SF1">
    <property type="entry name" value="TRANSCRIPTIONAL ACTIVATOR PROTEIN LYSR"/>
    <property type="match status" value="1"/>
</dbReference>
<gene>
    <name evidence="6" type="ORF">B0E33_06940</name>
</gene>
<evidence type="ECO:0000256" key="2">
    <source>
        <dbReference type="ARBA" id="ARBA00023015"/>
    </source>
</evidence>
<dbReference type="PRINTS" id="PR00039">
    <property type="entry name" value="HTHLYSR"/>
</dbReference>
<evidence type="ECO:0000256" key="4">
    <source>
        <dbReference type="ARBA" id="ARBA00023163"/>
    </source>
</evidence>
<keyword evidence="7" id="KW-1185">Reference proteome</keyword>
<dbReference type="SUPFAM" id="SSF46785">
    <property type="entry name" value="Winged helix' DNA-binding domain"/>
    <property type="match status" value="1"/>
</dbReference>
<keyword evidence="2" id="KW-0805">Transcription regulation</keyword>
<evidence type="ECO:0000259" key="5">
    <source>
        <dbReference type="PROSITE" id="PS50931"/>
    </source>
</evidence>
<protein>
    <submittedName>
        <fullName evidence="6">LysR family transcriptional regulator</fullName>
    </submittedName>
</protein>
<accession>A0ABN4X7S0</accession>
<dbReference type="Gene3D" id="1.10.10.10">
    <property type="entry name" value="Winged helix-like DNA-binding domain superfamily/Winged helix DNA-binding domain"/>
    <property type="match status" value="1"/>
</dbReference>
<name>A0ABN4X7S0_9HYPH</name>
<dbReference type="PROSITE" id="PS50931">
    <property type="entry name" value="HTH_LYSR"/>
    <property type="match status" value="1"/>
</dbReference>
<dbReference type="Gene3D" id="3.40.190.10">
    <property type="entry name" value="Periplasmic binding protein-like II"/>
    <property type="match status" value="2"/>
</dbReference>
<evidence type="ECO:0000256" key="1">
    <source>
        <dbReference type="ARBA" id="ARBA00009437"/>
    </source>
</evidence>
<dbReference type="RefSeq" id="WP_077293174.1">
    <property type="nucleotide sequence ID" value="NZ_CP019630.1"/>
</dbReference>
<evidence type="ECO:0000256" key="3">
    <source>
        <dbReference type="ARBA" id="ARBA00023125"/>
    </source>
</evidence>
<dbReference type="InterPro" id="IPR000847">
    <property type="entry name" value="LysR_HTH_N"/>
</dbReference>
<dbReference type="InterPro" id="IPR005119">
    <property type="entry name" value="LysR_subst-bd"/>
</dbReference>